<feature type="transmembrane region" description="Helical" evidence="9">
    <location>
        <begin position="620"/>
        <end position="643"/>
    </location>
</feature>
<evidence type="ECO:0000259" key="10">
    <source>
        <dbReference type="Pfam" id="PF13962"/>
    </source>
</evidence>
<keyword evidence="3" id="KW-0677">Repeat</keyword>
<dbReference type="Pfam" id="PF13962">
    <property type="entry name" value="PGG"/>
    <property type="match status" value="1"/>
</dbReference>
<dbReference type="InterPro" id="IPR026961">
    <property type="entry name" value="PGG_dom"/>
</dbReference>
<dbReference type="PROSITE" id="PS50297">
    <property type="entry name" value="ANK_REP_REGION"/>
    <property type="match status" value="3"/>
</dbReference>
<evidence type="ECO:0000256" key="9">
    <source>
        <dbReference type="SAM" id="Phobius"/>
    </source>
</evidence>
<feature type="transmembrane region" description="Helical" evidence="9">
    <location>
        <begin position="584"/>
        <end position="608"/>
    </location>
</feature>
<dbReference type="Pfam" id="PF00023">
    <property type="entry name" value="Ank"/>
    <property type="match status" value="1"/>
</dbReference>
<evidence type="ECO:0000256" key="7">
    <source>
        <dbReference type="PROSITE-ProRule" id="PRU00023"/>
    </source>
</evidence>
<evidence type="ECO:0000256" key="1">
    <source>
        <dbReference type="ARBA" id="ARBA00004141"/>
    </source>
</evidence>
<dbReference type="Pfam" id="PF12796">
    <property type="entry name" value="Ank_2"/>
    <property type="match status" value="2"/>
</dbReference>
<evidence type="ECO:0000256" key="2">
    <source>
        <dbReference type="ARBA" id="ARBA00022692"/>
    </source>
</evidence>
<reference evidence="11 12" key="1">
    <citation type="submission" date="2024-01" db="EMBL/GenBank/DDBJ databases">
        <title>A telomere-to-telomere, gap-free genome of sweet tea (Lithocarpus litseifolius).</title>
        <authorList>
            <person name="Zhou J."/>
        </authorList>
    </citation>
    <scope>NUCLEOTIDE SEQUENCE [LARGE SCALE GENOMIC DNA]</scope>
    <source>
        <strain evidence="11">Zhou-2022a</strain>
        <tissue evidence="11">Leaf</tissue>
    </source>
</reference>
<feature type="repeat" description="ANK" evidence="7">
    <location>
        <begin position="441"/>
        <end position="474"/>
    </location>
</feature>
<keyword evidence="5 7" id="KW-0040">ANK repeat</keyword>
<dbReference type="InterPro" id="IPR002110">
    <property type="entry name" value="Ankyrin_rpt"/>
</dbReference>
<feature type="transmembrane region" description="Helical" evidence="9">
    <location>
        <begin position="534"/>
        <end position="555"/>
    </location>
</feature>
<evidence type="ECO:0000313" key="12">
    <source>
        <dbReference type="Proteomes" id="UP001459277"/>
    </source>
</evidence>
<feature type="repeat" description="ANK" evidence="7">
    <location>
        <begin position="336"/>
        <end position="357"/>
    </location>
</feature>
<comment type="subcellular location">
    <subcellularLocation>
        <location evidence="1">Membrane</location>
        <topology evidence="1">Multi-pass membrane protein</topology>
    </subcellularLocation>
</comment>
<comment type="caution">
    <text evidence="11">The sequence shown here is derived from an EMBL/GenBank/DDBJ whole genome shotgun (WGS) entry which is preliminary data.</text>
</comment>
<organism evidence="11 12">
    <name type="scientific">Lithocarpus litseifolius</name>
    <dbReference type="NCBI Taxonomy" id="425828"/>
    <lineage>
        <taxon>Eukaryota</taxon>
        <taxon>Viridiplantae</taxon>
        <taxon>Streptophyta</taxon>
        <taxon>Embryophyta</taxon>
        <taxon>Tracheophyta</taxon>
        <taxon>Spermatophyta</taxon>
        <taxon>Magnoliopsida</taxon>
        <taxon>eudicotyledons</taxon>
        <taxon>Gunneridae</taxon>
        <taxon>Pentapetalae</taxon>
        <taxon>rosids</taxon>
        <taxon>fabids</taxon>
        <taxon>Fagales</taxon>
        <taxon>Fagaceae</taxon>
        <taxon>Lithocarpus</taxon>
    </lineage>
</organism>
<keyword evidence="12" id="KW-1185">Reference proteome</keyword>
<dbReference type="PANTHER" id="PTHR24186">
    <property type="entry name" value="PROTEIN PHOSPHATASE 1 REGULATORY SUBUNIT"/>
    <property type="match status" value="1"/>
</dbReference>
<dbReference type="Proteomes" id="UP001459277">
    <property type="component" value="Unassembled WGS sequence"/>
</dbReference>
<accession>A0AAW2DTM8</accession>
<proteinExistence type="predicted"/>
<dbReference type="InterPro" id="IPR036770">
    <property type="entry name" value="Ankyrin_rpt-contain_sf"/>
</dbReference>
<feature type="transmembrane region" description="Helical" evidence="9">
    <location>
        <begin position="649"/>
        <end position="674"/>
    </location>
</feature>
<feature type="repeat" description="ANK" evidence="7">
    <location>
        <begin position="182"/>
        <end position="202"/>
    </location>
</feature>
<evidence type="ECO:0000313" key="11">
    <source>
        <dbReference type="EMBL" id="KAL0013127.1"/>
    </source>
</evidence>
<evidence type="ECO:0000256" key="6">
    <source>
        <dbReference type="ARBA" id="ARBA00023136"/>
    </source>
</evidence>
<dbReference type="Gene3D" id="1.25.40.20">
    <property type="entry name" value="Ankyrin repeat-containing domain"/>
    <property type="match status" value="3"/>
</dbReference>
<gene>
    <name evidence="11" type="ORF">SO802_000196</name>
</gene>
<name>A0AAW2DTM8_9ROSI</name>
<dbReference type="SUPFAM" id="SSF48403">
    <property type="entry name" value="Ankyrin repeat"/>
    <property type="match status" value="2"/>
</dbReference>
<evidence type="ECO:0000256" key="3">
    <source>
        <dbReference type="ARBA" id="ARBA00022737"/>
    </source>
</evidence>
<feature type="repeat" description="ANK" evidence="7">
    <location>
        <begin position="370"/>
        <end position="393"/>
    </location>
</feature>
<protein>
    <recommendedName>
        <fullName evidence="10">PGG domain-containing protein</fullName>
    </recommendedName>
</protein>
<dbReference type="PROSITE" id="PS50088">
    <property type="entry name" value="ANK_REPEAT"/>
    <property type="match status" value="4"/>
</dbReference>
<keyword evidence="6 9" id="KW-0472">Membrane</keyword>
<evidence type="ECO:0000256" key="5">
    <source>
        <dbReference type="ARBA" id="ARBA00023043"/>
    </source>
</evidence>
<evidence type="ECO:0000256" key="4">
    <source>
        <dbReference type="ARBA" id="ARBA00022989"/>
    </source>
</evidence>
<keyword evidence="4 9" id="KW-1133">Transmembrane helix</keyword>
<sequence>MGGPIIEPSNFTKKLIKRGSRRETGWPRYIFLCLGSIFKCLDYSWQGCFFCCIIVLSCCCFPCFACPNIFGYVSHYFKRPEHSTKVQLKHPIDLKKVVPDYGAYNLMDPTLYEAVKKDDMDGFRNTLQRISREKDILDQFILDRTSPSGNSLLHEAASFGSKKIAKDIIDHHPSLLTRRNIIGDTALHVAAKCGKLDILEVLTVNSGKQTSGNPLEGPSLAYEYNDDLQLLRMRNQVGNTALHEAVIADGLAEVEYLLLKDSETAYFLNEEGVSPFCLATETGNKNILRRLLELLDGNEKLIGRPRRESPIYAIILQRNLEIARTNQVLFHIRDEKGKTPLYFAASKGYLEGVQFLLYYSRQSTLERSTKGDFPIHAACKNGHVNVVNVLLEKQWPDATELLNKEGQNILHVAAKSGKDVVVKNILRNPKLEKLLNAKDNDGNTALHLASMNLHPKVVVSLTWDKRIDLELTNREGLTALDVLADCGSIPPTTLTERYTVWALFSANTPLTPIGKRILRRRRIPPKQNRIKDMVNLLSLVTILVATVTFAAGLTVPGGFNSSDSSDHKIDQGMATLVHRGMFEVFIVCDTIGMYCSIIGTFILMWAQLGDYHVAYTAFRCALFFLGIALVATSLAFMAAVYVVVSKFTWLATLVLVMGITFITFLSTNYILLIFRMGRTHPVFRYISRYTILVTLRFMGSNVEAPVDHKKKDSQPAKKDEQFEVSITGPDSV</sequence>
<dbReference type="SMART" id="SM00248">
    <property type="entry name" value="ANK"/>
    <property type="match status" value="8"/>
</dbReference>
<evidence type="ECO:0000256" key="8">
    <source>
        <dbReference type="SAM" id="MobiDB-lite"/>
    </source>
</evidence>
<dbReference type="PANTHER" id="PTHR24186:SF46">
    <property type="entry name" value="PROTEIN ACCELERATED CELL DEATH 6-LIKE"/>
    <property type="match status" value="1"/>
</dbReference>
<keyword evidence="2 9" id="KW-0812">Transmembrane</keyword>
<feature type="region of interest" description="Disordered" evidence="8">
    <location>
        <begin position="706"/>
        <end position="732"/>
    </location>
</feature>
<feature type="compositionally biased region" description="Basic and acidic residues" evidence="8">
    <location>
        <begin position="706"/>
        <end position="721"/>
    </location>
</feature>
<dbReference type="AlphaFoldDB" id="A0AAW2DTM8"/>
<dbReference type="GO" id="GO:0005886">
    <property type="term" value="C:plasma membrane"/>
    <property type="evidence" value="ECO:0007669"/>
    <property type="project" value="TreeGrafter"/>
</dbReference>
<feature type="domain" description="PGG" evidence="10">
    <location>
        <begin position="528"/>
        <end position="643"/>
    </location>
</feature>
<dbReference type="EMBL" id="JAZDWU010000001">
    <property type="protein sequence ID" value="KAL0013127.1"/>
    <property type="molecule type" value="Genomic_DNA"/>
</dbReference>